<evidence type="ECO:0000313" key="2">
    <source>
        <dbReference type="Proteomes" id="UP000199666"/>
    </source>
</evidence>
<organism evidence="1 2">
    <name type="scientific">Pedobacter insulae</name>
    <dbReference type="NCBI Taxonomy" id="414048"/>
    <lineage>
        <taxon>Bacteria</taxon>
        <taxon>Pseudomonadati</taxon>
        <taxon>Bacteroidota</taxon>
        <taxon>Sphingobacteriia</taxon>
        <taxon>Sphingobacteriales</taxon>
        <taxon>Sphingobacteriaceae</taxon>
        <taxon>Pedobacter</taxon>
    </lineage>
</organism>
<dbReference type="EMBL" id="FOPP01000002">
    <property type="protein sequence ID" value="SFG82627.1"/>
    <property type="molecule type" value="Genomic_DNA"/>
</dbReference>
<sequence>MILFDFFCLLEFLDSNKFNLVNGSISVSKTCTKRKSVNVEESFCYNQNGSYSAFSRTYDNSIRMMSIEKPRIFHYKYVCINC</sequence>
<name>A0A1I2V2Y7_9SPHI</name>
<protein>
    <submittedName>
        <fullName evidence="1">Uncharacterized protein</fullName>
    </submittedName>
</protein>
<dbReference type="AlphaFoldDB" id="A0A1I2V2Y7"/>
<evidence type="ECO:0000313" key="1">
    <source>
        <dbReference type="EMBL" id="SFG82627.1"/>
    </source>
</evidence>
<keyword evidence="2" id="KW-1185">Reference proteome</keyword>
<gene>
    <name evidence="1" type="ORF">SAMN04489864_102433</name>
</gene>
<accession>A0A1I2V2Y7</accession>
<dbReference type="STRING" id="414048.SAMN04489864_102433"/>
<dbReference type="Proteomes" id="UP000199666">
    <property type="component" value="Unassembled WGS sequence"/>
</dbReference>
<reference evidence="1 2" key="1">
    <citation type="submission" date="2016-10" db="EMBL/GenBank/DDBJ databases">
        <authorList>
            <person name="de Groot N.N."/>
        </authorList>
    </citation>
    <scope>NUCLEOTIDE SEQUENCE [LARGE SCALE GENOMIC DNA]</scope>
    <source>
        <strain evidence="1 2">DSM 18684</strain>
    </source>
</reference>
<proteinExistence type="predicted"/>